<dbReference type="Pfam" id="PF00959">
    <property type="entry name" value="Phage_lysozyme"/>
    <property type="match status" value="1"/>
</dbReference>
<name>A0A379E1N0_9BACT</name>
<dbReference type="InterPro" id="IPR023347">
    <property type="entry name" value="Lysozyme_dom_sf"/>
</dbReference>
<evidence type="ECO:0000256" key="2">
    <source>
        <dbReference type="ARBA" id="ARBA00022638"/>
    </source>
</evidence>
<feature type="signal peptide" evidence="4">
    <location>
        <begin position="1"/>
        <end position="22"/>
    </location>
</feature>
<keyword evidence="4" id="KW-0732">Signal</keyword>
<dbReference type="SUPFAM" id="SSF53955">
    <property type="entry name" value="Lysozyme-like"/>
    <property type="match status" value="1"/>
</dbReference>
<accession>A0A379E1N0</accession>
<gene>
    <name evidence="5" type="ORF">NCTC11157_01940</name>
</gene>
<dbReference type="EMBL" id="UGTL01000001">
    <property type="protein sequence ID" value="SUB86192.1"/>
    <property type="molecule type" value="Genomic_DNA"/>
</dbReference>
<dbReference type="InterPro" id="IPR002196">
    <property type="entry name" value="Glyco_hydro_24"/>
</dbReference>
<protein>
    <recommendedName>
        <fullName evidence="3">Lysozyme</fullName>
        <ecNumber evidence="3">3.2.1.17</ecNumber>
    </recommendedName>
</protein>
<dbReference type="GO" id="GO:0016998">
    <property type="term" value="P:cell wall macromolecule catabolic process"/>
    <property type="evidence" value="ECO:0007669"/>
    <property type="project" value="InterPro"/>
</dbReference>
<sequence>MKMMRVFMAMLCSLLAVCSVSARISRQEGTDGQAAIYRLPLFERAVRCTKYFEGWHSEKHHPYVGWGHKILPGERYSARTMTKRQADELLRKDLRKFVAMFRKFGVDSTLLGTLAYNVGPAKLLGSKTIPKSTLIKKLETGDRNIYREYIAFCNYKGKRHAMLLKRRKAEFALLYIP</sequence>
<feature type="chain" id="PRO_5017012349" description="Lysozyme" evidence="4">
    <location>
        <begin position="23"/>
        <end position="177"/>
    </location>
</feature>
<dbReference type="GO" id="GO:0042742">
    <property type="term" value="P:defense response to bacterium"/>
    <property type="evidence" value="ECO:0007669"/>
    <property type="project" value="UniProtKB-KW"/>
</dbReference>
<reference evidence="5 6" key="1">
    <citation type="submission" date="2018-06" db="EMBL/GenBank/DDBJ databases">
        <authorList>
            <consortium name="Pathogen Informatics"/>
            <person name="Doyle S."/>
        </authorList>
    </citation>
    <scope>NUCLEOTIDE SEQUENCE [LARGE SCALE GENOMIC DNA]</scope>
    <source>
        <strain evidence="5 6">NCTC11157</strain>
    </source>
</reference>
<evidence type="ECO:0000313" key="5">
    <source>
        <dbReference type="EMBL" id="SUB86192.1"/>
    </source>
</evidence>
<evidence type="ECO:0000256" key="4">
    <source>
        <dbReference type="SAM" id="SignalP"/>
    </source>
</evidence>
<dbReference type="GO" id="GO:0003796">
    <property type="term" value="F:lysozyme activity"/>
    <property type="evidence" value="ECO:0007669"/>
    <property type="project" value="UniProtKB-EC"/>
</dbReference>
<keyword evidence="1 3" id="KW-0929">Antimicrobial</keyword>
<comment type="catalytic activity">
    <reaction evidence="3">
        <text>Hydrolysis of (1-&gt;4)-beta-linkages between N-acetylmuramic acid and N-acetyl-D-glucosamine residues in a peptidoglycan and between N-acetyl-D-glucosamine residues in chitodextrins.</text>
        <dbReference type="EC" id="3.2.1.17"/>
    </reaction>
</comment>
<evidence type="ECO:0000256" key="1">
    <source>
        <dbReference type="ARBA" id="ARBA00022529"/>
    </source>
</evidence>
<keyword evidence="3" id="KW-0378">Hydrolase</keyword>
<dbReference type="InterPro" id="IPR023346">
    <property type="entry name" value="Lysozyme-like_dom_sf"/>
</dbReference>
<evidence type="ECO:0000256" key="3">
    <source>
        <dbReference type="RuleBase" id="RU003788"/>
    </source>
</evidence>
<evidence type="ECO:0000313" key="6">
    <source>
        <dbReference type="Proteomes" id="UP000254072"/>
    </source>
</evidence>
<dbReference type="AlphaFoldDB" id="A0A379E1N0"/>
<dbReference type="Proteomes" id="UP000254072">
    <property type="component" value="Unassembled WGS sequence"/>
</dbReference>
<dbReference type="Gene3D" id="1.10.530.40">
    <property type="match status" value="1"/>
</dbReference>
<dbReference type="EC" id="3.2.1.17" evidence="3"/>
<proteinExistence type="inferred from homology"/>
<keyword evidence="2 3" id="KW-0081">Bacteriolytic enzyme</keyword>
<comment type="similarity">
    <text evidence="3">Belongs to the glycosyl hydrolase 24 family.</text>
</comment>
<keyword evidence="3" id="KW-0326">Glycosidase</keyword>
<organism evidence="5 6">
    <name type="scientific">Prevotella disiens</name>
    <dbReference type="NCBI Taxonomy" id="28130"/>
    <lineage>
        <taxon>Bacteria</taxon>
        <taxon>Pseudomonadati</taxon>
        <taxon>Bacteroidota</taxon>
        <taxon>Bacteroidia</taxon>
        <taxon>Bacteroidales</taxon>
        <taxon>Prevotellaceae</taxon>
        <taxon>Prevotella</taxon>
    </lineage>
</organism>
<dbReference type="GO" id="GO:0031640">
    <property type="term" value="P:killing of cells of another organism"/>
    <property type="evidence" value="ECO:0007669"/>
    <property type="project" value="UniProtKB-KW"/>
</dbReference>
<dbReference type="GO" id="GO:0009253">
    <property type="term" value="P:peptidoglycan catabolic process"/>
    <property type="evidence" value="ECO:0007669"/>
    <property type="project" value="InterPro"/>
</dbReference>